<evidence type="ECO:0000313" key="5">
    <source>
        <dbReference type="EMBL" id="KIV90887.1"/>
    </source>
</evidence>
<dbReference type="InterPro" id="IPR013595">
    <property type="entry name" value="Pept_S33_TAP-like_C"/>
</dbReference>
<sequence>MAVIWSPCLILLLALLTTSCQAFVSPVPLPKHESPAVSFDWAGLQSSTGLNFRKCYGGSFECARLTVPLDWNDPINPNNISLAIIRLPAVVDRTDKNFGGTIIINPGGPSGSGTDTLLLGGRSLQKMIDSERHFEILSFDPRGVKYTTPNVACFQDQLARQVQDVFNVAVGGLDGSEDALNVKWAISQSLGTSCLDSGSFPDGSNIRQYVSTALVARDMIEIVDKLHENLKAELKRTMRNAGMQKPFDSDSAPYPTLPLLNYYGFSYGTYLGNTFASMFPHRVGRMILDGVVDADDYAATGWTTNLSDNMKTWTAFFDDCFAAGSKCPLYNSTFTTSSQLQEHVERFMEHLKENPLPLVVNGNAALMTHFLLKVAIHSCLYTPNHLSPILAKLLASLEKGRLGIKPVVLNDVDFRSEADTIGFLPSLPPVPTLLRGHFGRPVGSPEDDYTWSLEAAVSILCGDGDDITWRSKANQTDYLRLLQSQSELDAAVWAEITLRCVHWPQALRPSDINRFTGPFQSKLSDYHSRASPLLFIGNTADPVTPVRNAHRMSSRHEGSVVLTQDMPGHCSSEISPTTCGFTATKAFFANGTLPEPGLDCKRTRWPWDT</sequence>
<keyword evidence="2" id="KW-0378">Hydrolase</keyword>
<dbReference type="OrthoDB" id="425534at2759"/>
<feature type="signal peptide" evidence="3">
    <location>
        <begin position="1"/>
        <end position="22"/>
    </location>
</feature>
<evidence type="ECO:0000313" key="6">
    <source>
        <dbReference type="Proteomes" id="UP000054302"/>
    </source>
</evidence>
<evidence type="ECO:0000256" key="1">
    <source>
        <dbReference type="ARBA" id="ARBA00010088"/>
    </source>
</evidence>
<dbReference type="STRING" id="212818.A0A0D1Z7Z9"/>
<feature type="chain" id="PRO_5002247601" description="Peptidase S33 tripeptidyl aminopeptidase-like C-terminal domain-containing protein" evidence="3">
    <location>
        <begin position="23"/>
        <end position="609"/>
    </location>
</feature>
<dbReference type="HOGENOM" id="CLU_013364_5_2_1"/>
<dbReference type="PANTHER" id="PTHR43248:SF25">
    <property type="entry name" value="AB HYDROLASE-1 DOMAIN-CONTAINING PROTEIN-RELATED"/>
    <property type="match status" value="1"/>
</dbReference>
<gene>
    <name evidence="5" type="ORF">PV10_05491</name>
</gene>
<feature type="domain" description="Peptidase S33 tripeptidyl aminopeptidase-like C-terminal" evidence="4">
    <location>
        <begin position="491"/>
        <end position="600"/>
    </location>
</feature>
<dbReference type="OMA" id="LWIGNTA"/>
<evidence type="ECO:0000256" key="3">
    <source>
        <dbReference type="SAM" id="SignalP"/>
    </source>
</evidence>
<keyword evidence="6" id="KW-1185">Reference proteome</keyword>
<dbReference type="InterPro" id="IPR029058">
    <property type="entry name" value="AB_hydrolase_fold"/>
</dbReference>
<protein>
    <recommendedName>
        <fullName evidence="4">Peptidase S33 tripeptidyl aminopeptidase-like C-terminal domain-containing protein</fullName>
    </recommendedName>
</protein>
<accession>A0A0D1Z7Z9</accession>
<dbReference type="InterPro" id="IPR051601">
    <property type="entry name" value="Serine_prot/Carboxylest_S33"/>
</dbReference>
<dbReference type="Proteomes" id="UP000054302">
    <property type="component" value="Unassembled WGS sequence"/>
</dbReference>
<dbReference type="Gene3D" id="3.40.50.1820">
    <property type="entry name" value="alpha/beta hydrolase"/>
    <property type="match status" value="1"/>
</dbReference>
<evidence type="ECO:0000256" key="2">
    <source>
        <dbReference type="ARBA" id="ARBA00022801"/>
    </source>
</evidence>
<keyword evidence="3" id="KW-0732">Signal</keyword>
<reference evidence="5 6" key="1">
    <citation type="submission" date="2015-01" db="EMBL/GenBank/DDBJ databases">
        <title>The Genome Sequence of Exophiala mesophila CBS40295.</title>
        <authorList>
            <consortium name="The Broad Institute Genomics Platform"/>
            <person name="Cuomo C."/>
            <person name="de Hoog S."/>
            <person name="Gorbushina A."/>
            <person name="Stielow B."/>
            <person name="Teixiera M."/>
            <person name="Abouelleil A."/>
            <person name="Chapman S.B."/>
            <person name="Priest M."/>
            <person name="Young S.K."/>
            <person name="Wortman J."/>
            <person name="Nusbaum C."/>
            <person name="Birren B."/>
        </authorList>
    </citation>
    <scope>NUCLEOTIDE SEQUENCE [LARGE SCALE GENOMIC DNA]</scope>
    <source>
        <strain evidence="5 6">CBS 40295</strain>
    </source>
</reference>
<dbReference type="RefSeq" id="XP_016222461.1">
    <property type="nucleotide sequence ID" value="XM_016370168.1"/>
</dbReference>
<comment type="similarity">
    <text evidence="1">Belongs to the peptidase S33 family.</text>
</comment>
<dbReference type="GO" id="GO:0016787">
    <property type="term" value="F:hydrolase activity"/>
    <property type="evidence" value="ECO:0007669"/>
    <property type="project" value="UniProtKB-KW"/>
</dbReference>
<dbReference type="VEuPathDB" id="FungiDB:PV10_05491"/>
<dbReference type="EMBL" id="KN847523">
    <property type="protein sequence ID" value="KIV90887.1"/>
    <property type="molecule type" value="Genomic_DNA"/>
</dbReference>
<proteinExistence type="inferred from homology"/>
<dbReference type="GeneID" id="27323336"/>
<dbReference type="Pfam" id="PF08386">
    <property type="entry name" value="Abhydrolase_4"/>
    <property type="match status" value="1"/>
</dbReference>
<name>A0A0D1Z7Z9_EXOME</name>
<dbReference type="PANTHER" id="PTHR43248">
    <property type="entry name" value="2-SUCCINYL-6-HYDROXY-2,4-CYCLOHEXADIENE-1-CARBOXYLATE SYNTHASE"/>
    <property type="match status" value="1"/>
</dbReference>
<dbReference type="AlphaFoldDB" id="A0A0D1Z7Z9"/>
<evidence type="ECO:0000259" key="4">
    <source>
        <dbReference type="Pfam" id="PF08386"/>
    </source>
</evidence>
<organism evidence="5 6">
    <name type="scientific">Exophiala mesophila</name>
    <name type="common">Black yeast-like fungus</name>
    <dbReference type="NCBI Taxonomy" id="212818"/>
    <lineage>
        <taxon>Eukaryota</taxon>
        <taxon>Fungi</taxon>
        <taxon>Dikarya</taxon>
        <taxon>Ascomycota</taxon>
        <taxon>Pezizomycotina</taxon>
        <taxon>Eurotiomycetes</taxon>
        <taxon>Chaetothyriomycetidae</taxon>
        <taxon>Chaetothyriales</taxon>
        <taxon>Herpotrichiellaceae</taxon>
        <taxon>Exophiala</taxon>
    </lineage>
</organism>
<dbReference type="SUPFAM" id="SSF53474">
    <property type="entry name" value="alpha/beta-Hydrolases"/>
    <property type="match status" value="2"/>
</dbReference>